<reference evidence="1" key="1">
    <citation type="journal article" date="2022" name="Int. J. Mol. Sci.">
        <title>Draft Genome of Tanacetum Coccineum: Genomic Comparison of Closely Related Tanacetum-Family Plants.</title>
        <authorList>
            <person name="Yamashiro T."/>
            <person name="Shiraishi A."/>
            <person name="Nakayama K."/>
            <person name="Satake H."/>
        </authorList>
    </citation>
    <scope>NUCLEOTIDE SEQUENCE</scope>
</reference>
<evidence type="ECO:0000313" key="1">
    <source>
        <dbReference type="EMBL" id="GJS75466.1"/>
    </source>
</evidence>
<dbReference type="EMBL" id="BQNB010010305">
    <property type="protein sequence ID" value="GJS75466.1"/>
    <property type="molecule type" value="Genomic_DNA"/>
</dbReference>
<reference evidence="1" key="2">
    <citation type="submission" date="2022-01" db="EMBL/GenBank/DDBJ databases">
        <authorList>
            <person name="Yamashiro T."/>
            <person name="Shiraishi A."/>
            <person name="Satake H."/>
            <person name="Nakayama K."/>
        </authorList>
    </citation>
    <scope>NUCLEOTIDE SEQUENCE</scope>
</reference>
<dbReference type="Proteomes" id="UP001151760">
    <property type="component" value="Unassembled WGS sequence"/>
</dbReference>
<organism evidence="1 2">
    <name type="scientific">Tanacetum coccineum</name>
    <dbReference type="NCBI Taxonomy" id="301880"/>
    <lineage>
        <taxon>Eukaryota</taxon>
        <taxon>Viridiplantae</taxon>
        <taxon>Streptophyta</taxon>
        <taxon>Embryophyta</taxon>
        <taxon>Tracheophyta</taxon>
        <taxon>Spermatophyta</taxon>
        <taxon>Magnoliopsida</taxon>
        <taxon>eudicotyledons</taxon>
        <taxon>Gunneridae</taxon>
        <taxon>Pentapetalae</taxon>
        <taxon>asterids</taxon>
        <taxon>campanulids</taxon>
        <taxon>Asterales</taxon>
        <taxon>Asteraceae</taxon>
        <taxon>Asteroideae</taxon>
        <taxon>Anthemideae</taxon>
        <taxon>Anthemidinae</taxon>
        <taxon>Tanacetum</taxon>
    </lineage>
</organism>
<accession>A0ABQ4YET0</accession>
<comment type="caution">
    <text evidence="1">The sequence shown here is derived from an EMBL/GenBank/DDBJ whole genome shotgun (WGS) entry which is preliminary data.</text>
</comment>
<evidence type="ECO:0000313" key="2">
    <source>
        <dbReference type="Proteomes" id="UP001151760"/>
    </source>
</evidence>
<protein>
    <submittedName>
        <fullName evidence="1">Uncharacterized protein</fullName>
    </submittedName>
</protein>
<gene>
    <name evidence="1" type="ORF">Tco_0725347</name>
</gene>
<keyword evidence="2" id="KW-1185">Reference proteome</keyword>
<proteinExistence type="predicted"/>
<name>A0ABQ4YET0_9ASTR</name>
<sequence length="378" mass="43379">MLQAREDLMEAIQAFLKKYDQIPPKEKSMALLLAEEGFLKIKQALEEELNQPENIQELLLKLINDLQILNGIPLKHEEHAAKVNEFIKSSVEDFVPIPSESEDTSGSDNECILPSCDDFSPINVSEEKSVTFSNPLFNLNDNLTSSDDESLSDEDVPEDNIKIYSNPLFEFDDEYISSDVNPLFDEVLEDIECKDSYDSNLDESTFLVTPLSDSNKDECFTPSDDVELLLHHDPSISVVYILEGFTDEPLLEENDDLFDLESKENDWKKILYDAPIDDLISEDKVFDPGIHEIFFSLIYGSLPFEDHYYFSFTYDIRTFLPYFTYLVNSPFPLSSRSEDIIFDPGIFAYHVYYLKPVAYECLMEVCSSTCFVPIITMI</sequence>